<gene>
    <name evidence="2" type="ORF">SAMN05444159_2893</name>
</gene>
<feature type="transmembrane region" description="Helical" evidence="1">
    <location>
        <begin position="117"/>
        <end position="133"/>
    </location>
</feature>
<name>A0A1M6R6U7_9BRAD</name>
<evidence type="ECO:0000313" key="2">
    <source>
        <dbReference type="EMBL" id="SHK28209.1"/>
    </source>
</evidence>
<organism evidence="2 3">
    <name type="scientific">Bradyrhizobium lablabi</name>
    <dbReference type="NCBI Taxonomy" id="722472"/>
    <lineage>
        <taxon>Bacteria</taxon>
        <taxon>Pseudomonadati</taxon>
        <taxon>Pseudomonadota</taxon>
        <taxon>Alphaproteobacteria</taxon>
        <taxon>Hyphomicrobiales</taxon>
        <taxon>Nitrobacteraceae</taxon>
        <taxon>Bradyrhizobium</taxon>
    </lineage>
</organism>
<keyword evidence="1" id="KW-0812">Transmembrane</keyword>
<reference evidence="2 3" key="1">
    <citation type="submission" date="2016-11" db="EMBL/GenBank/DDBJ databases">
        <authorList>
            <person name="Jaros S."/>
            <person name="Januszkiewicz K."/>
            <person name="Wedrychowicz H."/>
        </authorList>
    </citation>
    <scope>NUCLEOTIDE SEQUENCE [LARGE SCALE GENOMIC DNA]</scope>
    <source>
        <strain evidence="2 3">GAS499</strain>
    </source>
</reference>
<dbReference type="AlphaFoldDB" id="A0A1M6R6U7"/>
<keyword evidence="1" id="KW-0472">Membrane</keyword>
<dbReference type="EMBL" id="LT670844">
    <property type="protein sequence ID" value="SHK28209.1"/>
    <property type="molecule type" value="Genomic_DNA"/>
</dbReference>
<evidence type="ECO:0000256" key="1">
    <source>
        <dbReference type="SAM" id="Phobius"/>
    </source>
</evidence>
<dbReference type="Proteomes" id="UP000189935">
    <property type="component" value="Chromosome I"/>
</dbReference>
<dbReference type="RefSeq" id="WP_079538826.1">
    <property type="nucleotide sequence ID" value="NZ_LT670844.1"/>
</dbReference>
<feature type="transmembrane region" description="Helical" evidence="1">
    <location>
        <begin position="21"/>
        <end position="44"/>
    </location>
</feature>
<evidence type="ECO:0008006" key="4">
    <source>
        <dbReference type="Google" id="ProtNLM"/>
    </source>
</evidence>
<proteinExistence type="predicted"/>
<keyword evidence="1" id="KW-1133">Transmembrane helix</keyword>
<dbReference type="OrthoDB" id="8241368at2"/>
<feature type="transmembrane region" description="Helical" evidence="1">
    <location>
        <begin position="50"/>
        <end position="74"/>
    </location>
</feature>
<evidence type="ECO:0000313" key="3">
    <source>
        <dbReference type="Proteomes" id="UP000189935"/>
    </source>
</evidence>
<protein>
    <recommendedName>
        <fullName evidence="4">Holin-X, holin superfamily III</fullName>
    </recommendedName>
</protein>
<accession>A0A1M6R6U7</accession>
<sequence length="146" mass="15359">MFARLIDDFKDRTGTALRLTSLAAMAAFTLLIAIAFLFAAGFVWTLRTYGPIAACVAAGCIFLVLALIMMGVYLSRKRQIEARAAARTKSALQTALTDPMVVAAGLQMVRAIGVKKLIPILAVAGLALGLMASRNTDSAGDQAPAE</sequence>